<evidence type="ECO:0000313" key="2">
    <source>
        <dbReference type="EMBL" id="AJD92707.1"/>
    </source>
</evidence>
<dbReference type="OrthoDB" id="9813638at2"/>
<sequence length="389" mass="44494">MKKLLIATYDLEIGGVERSLISLLEKLDYSRFHVDLLLYRHQGEFLTMLPESVTLLEENRYYRTFRMSIKETAVNGQLKLAVARTFAKLRASFSKGDEKGVRQMQYMWKYSTPFLPALEQTYDVAISYLWPHNFVADKVQADIKIAWIHTDFSSITTDKKEDLKVWSSYQSIIAISEECAKAFVRIYPELTEKVKMIENITSPEMVKSLANEEAPEIQPGFSLVTVARLSHAKGIDRAVKVLHSLHQQGFSDIKWYIVGYGGDEEMIRMLIKEKGLEDSFILLGKKINPYPYMRKADLYIQPSRYEGKAVTVGEAQILGKPVIITNYPTAVSQVKDGYDGVICEQSEEGLTKAIISLYQQPEKRAQLSQNCQNSNYHNAAELEKLYQLV</sequence>
<dbReference type="BioCyc" id="JESP1508404:G14D9-12671-MONOMER"/>
<dbReference type="Gene3D" id="3.40.50.2000">
    <property type="entry name" value="Glycogen Phosphorylase B"/>
    <property type="match status" value="2"/>
</dbReference>
<keyword evidence="3" id="KW-1185">Reference proteome</keyword>
<dbReference type="HOGENOM" id="CLU_009583_0_0_9"/>
<dbReference type="AlphaFoldDB" id="A0A0B5AVG0"/>
<dbReference type="GO" id="GO:0016757">
    <property type="term" value="F:glycosyltransferase activity"/>
    <property type="evidence" value="ECO:0007669"/>
    <property type="project" value="InterPro"/>
</dbReference>
<dbReference type="KEGG" id="jeo:JMA_33900"/>
<reference evidence="2 3" key="1">
    <citation type="submission" date="2014-08" db="EMBL/GenBank/DDBJ databases">
        <title>Complete genome of a marine bacteria Jeotgalibacillus malaysiensis.</title>
        <authorList>
            <person name="Yaakop A.S."/>
            <person name="Chan K.-G."/>
            <person name="Goh K.M."/>
        </authorList>
    </citation>
    <scope>NUCLEOTIDE SEQUENCE [LARGE SCALE GENOMIC DNA]</scope>
    <source>
        <strain evidence="2 3">D5</strain>
    </source>
</reference>
<dbReference type="PROSITE" id="PS50206">
    <property type="entry name" value="RHODANESE_3"/>
    <property type="match status" value="1"/>
</dbReference>
<dbReference type="InterPro" id="IPR001763">
    <property type="entry name" value="Rhodanese-like_dom"/>
</dbReference>
<dbReference type="Proteomes" id="UP000031449">
    <property type="component" value="Chromosome"/>
</dbReference>
<protein>
    <submittedName>
        <fullName evidence="2">Capsular polysaccharide biosynthesis protein</fullName>
    </submittedName>
</protein>
<dbReference type="SUPFAM" id="SSF53756">
    <property type="entry name" value="UDP-Glycosyltransferase/glycogen phosphorylase"/>
    <property type="match status" value="1"/>
</dbReference>
<dbReference type="EMBL" id="CP009416">
    <property type="protein sequence ID" value="AJD92707.1"/>
    <property type="molecule type" value="Genomic_DNA"/>
</dbReference>
<organism evidence="2 3">
    <name type="scientific">Jeotgalibacillus malaysiensis</name>
    <dbReference type="NCBI Taxonomy" id="1508404"/>
    <lineage>
        <taxon>Bacteria</taxon>
        <taxon>Bacillati</taxon>
        <taxon>Bacillota</taxon>
        <taxon>Bacilli</taxon>
        <taxon>Bacillales</taxon>
        <taxon>Caryophanaceae</taxon>
        <taxon>Jeotgalibacillus</taxon>
    </lineage>
</organism>
<dbReference type="Pfam" id="PF00534">
    <property type="entry name" value="Glycos_transf_1"/>
    <property type="match status" value="1"/>
</dbReference>
<dbReference type="PANTHER" id="PTHR12526">
    <property type="entry name" value="GLYCOSYLTRANSFERASE"/>
    <property type="match status" value="1"/>
</dbReference>
<dbReference type="STRING" id="1508404.JMA_33900"/>
<proteinExistence type="predicted"/>
<dbReference type="InterPro" id="IPR001296">
    <property type="entry name" value="Glyco_trans_1"/>
</dbReference>
<name>A0A0B5AVG0_9BACL</name>
<feature type="domain" description="Rhodanese" evidence="1">
    <location>
        <begin position="237"/>
        <end position="272"/>
    </location>
</feature>
<gene>
    <name evidence="2" type="ORF">JMA_33900</name>
</gene>
<evidence type="ECO:0000259" key="1">
    <source>
        <dbReference type="PROSITE" id="PS50206"/>
    </source>
</evidence>
<evidence type="ECO:0000313" key="3">
    <source>
        <dbReference type="Proteomes" id="UP000031449"/>
    </source>
</evidence>
<dbReference type="CDD" id="cd03811">
    <property type="entry name" value="GT4_GT28_WabH-like"/>
    <property type="match status" value="1"/>
</dbReference>
<accession>A0A0B5AVG0</accession>
<dbReference type="PANTHER" id="PTHR12526:SF630">
    <property type="entry name" value="GLYCOSYLTRANSFERASE"/>
    <property type="match status" value="1"/>
</dbReference>